<dbReference type="GeneID" id="28490940"/>
<dbReference type="NCBIfam" id="TIGR01914">
    <property type="entry name" value="cas_Csa4"/>
    <property type="match status" value="1"/>
</dbReference>
<dbReference type="KEGG" id="pyc:TQ32_03855"/>
<dbReference type="STRING" id="1609559.TQ32_03855"/>
<reference evidence="1 2" key="2">
    <citation type="journal article" date="2016" name="Int. J. Syst. Evol. Microbiol.">
        <title>Pyrococcus kukulkanii sp. nov., a hyperthermophilic, piezophilic archaeon isolated from a deep-sea hydrothermal vent.</title>
        <authorList>
            <person name="Callac N."/>
            <person name="Oger P."/>
            <person name="Lesongeur F."/>
            <person name="Rattray J.E."/>
            <person name="Vannier P."/>
            <person name="Michoud G."/>
            <person name="Beauverger M."/>
            <person name="Gayet N."/>
            <person name="Rouxel O."/>
            <person name="Jebbar M."/>
            <person name="Godfroy A."/>
        </authorList>
    </citation>
    <scope>NUCLEOTIDE SEQUENCE [LARGE SCALE GENOMIC DNA]</scope>
    <source>
        <strain evidence="1 2">NCB100</strain>
    </source>
</reference>
<dbReference type="RefSeq" id="WP_068321212.1">
    <property type="nucleotide sequence ID" value="NZ_CP010835.1"/>
</dbReference>
<dbReference type="OrthoDB" id="98919at2157"/>
<dbReference type="Pfam" id="PF09703">
    <property type="entry name" value="Cas_Csa4"/>
    <property type="match status" value="1"/>
</dbReference>
<reference evidence="2" key="1">
    <citation type="submission" date="2015-02" db="EMBL/GenBank/DDBJ databases">
        <title>Pyrococcus kukulkanii sp. nov., a novel hyperthermophilic archaeon isolated from a deep-sea hydrothermal vent at the Guaymas Basin.</title>
        <authorList>
            <person name="Oger P.M."/>
            <person name="Callac N."/>
            <person name="Jebbar M."/>
            <person name="Godfroy A."/>
        </authorList>
    </citation>
    <scope>NUCLEOTIDE SEQUENCE [LARGE SCALE GENOMIC DNA]</scope>
    <source>
        <strain evidence="2">NCB100</strain>
    </source>
</reference>
<protein>
    <submittedName>
        <fullName evidence="1">CRISPR-associated protein Cas4</fullName>
    </submittedName>
</protein>
<dbReference type="Proteomes" id="UP000070587">
    <property type="component" value="Chromosome"/>
</dbReference>
<evidence type="ECO:0000313" key="1">
    <source>
        <dbReference type="EMBL" id="AMM53708.1"/>
    </source>
</evidence>
<evidence type="ECO:0000313" key="2">
    <source>
        <dbReference type="Proteomes" id="UP000070587"/>
    </source>
</evidence>
<accession>A0A127B8U2</accession>
<proteinExistence type="predicted"/>
<dbReference type="InterPro" id="IPR010184">
    <property type="entry name" value="CRISPR-assoc_prot_MJ0385"/>
</dbReference>
<dbReference type="PATRIC" id="fig|1609559.3.peg.803"/>
<gene>
    <name evidence="1" type="ORF">TQ32_03855</name>
</gene>
<sequence>MKIFKTPGIDEIFDLYVAYGYVESLIRSGASEVELVPAGGTYEVHGDADFREGLIDALREMLSMHIALARYSPKEGGKLISDVDFSAGANVNPSSWDSIPNHLQKIQERIKLNKPLKGIGGNRGITIPLALMPSAGKFLLKHFGVEGQNPVRAKTEEEILAYALAWVGFHHYTPYIRYNKGNTTWVHIYQIAPVEPIETFELLALKDLKKHLPHYYEERMGFLANRRLALLYHLLHTESLGALEVLTSKEFVIRSYTLEKAGNNQAIRSFGEENIGKLMDFLWKLKAKSTYHTVRFLDSLLRKDSDAALTLVDAVLNDRPEGLYMALRVARRSGVVSSRSVIEGMEAFIDET</sequence>
<organism evidence="1 2">
    <name type="scientific">Pyrococcus kukulkanii</name>
    <dbReference type="NCBI Taxonomy" id="1609559"/>
    <lineage>
        <taxon>Archaea</taxon>
        <taxon>Methanobacteriati</taxon>
        <taxon>Methanobacteriota</taxon>
        <taxon>Thermococci</taxon>
        <taxon>Thermococcales</taxon>
        <taxon>Thermococcaceae</taxon>
        <taxon>Pyrococcus</taxon>
    </lineage>
</organism>
<name>A0A127B8U2_9EURY</name>
<dbReference type="EMBL" id="CP010835">
    <property type="protein sequence ID" value="AMM53708.1"/>
    <property type="molecule type" value="Genomic_DNA"/>
</dbReference>
<dbReference type="AlphaFoldDB" id="A0A127B8U2"/>